<feature type="compositionally biased region" description="Basic and acidic residues" evidence="2">
    <location>
        <begin position="311"/>
        <end position="332"/>
    </location>
</feature>
<feature type="compositionally biased region" description="Basic and acidic residues" evidence="2">
    <location>
        <begin position="228"/>
        <end position="238"/>
    </location>
</feature>
<keyword evidence="1" id="KW-0175">Coiled coil</keyword>
<dbReference type="Pfam" id="PF21924">
    <property type="entry name" value="XRCC4_CC"/>
    <property type="match status" value="1"/>
</dbReference>
<proteinExistence type="predicted"/>
<dbReference type="AlphaFoldDB" id="A0A420I6P5"/>
<feature type="coiled-coil region" evidence="1">
    <location>
        <begin position="167"/>
        <end position="204"/>
    </location>
</feature>
<name>A0A420I6P5_9PEZI</name>
<evidence type="ECO:0000313" key="4">
    <source>
        <dbReference type="EMBL" id="RKF65328.1"/>
    </source>
</evidence>
<feature type="region of interest" description="Disordered" evidence="2">
    <location>
        <begin position="228"/>
        <end position="380"/>
    </location>
</feature>
<dbReference type="Gene3D" id="1.20.5.370">
    <property type="match status" value="1"/>
</dbReference>
<evidence type="ECO:0000256" key="1">
    <source>
        <dbReference type="SAM" id="Coils"/>
    </source>
</evidence>
<dbReference type="Proteomes" id="UP000286134">
    <property type="component" value="Unassembled WGS sequence"/>
</dbReference>
<dbReference type="InterPro" id="IPR053962">
    <property type="entry name" value="XRCC4_CC"/>
</dbReference>
<keyword evidence="5" id="KW-1185">Reference proteome</keyword>
<protein>
    <submittedName>
        <fullName evidence="4">Putative mitotic apparatus protein p62</fullName>
    </submittedName>
</protein>
<dbReference type="PANTHER" id="PTHR42067:SF1">
    <property type="entry name" value="MITOTIC APPARATUS PROTEIN P62"/>
    <property type="match status" value="1"/>
</dbReference>
<sequence>MNDNNLIRIPCSSEEEHEFVLVHVSYGFKNDDPLSLIELTGSEGENVYTVTIENGKKSSGITWRGNVKQPDQSTVNHILSSIFLPRDFSSNTAAAAAAANLNTSFTDKYYAIAEIKSDSLILTIQRKVEFIIEKIGDITLLSDELDISLFDWCNTIIESRDKSLYELNILKSVIAQKNGEIEKLNETLNKMTKIKREHENELLEKFALLLNEKKAKIRDQYRWLQSDSMKDSIPDSEKQTSNPGQDKTTDLQPKKADPPRRSKRKVTQAKSDSEFELDTERIDDLDDITLEDFNKDSKVTPDASETETDEEKSPVSEAVKKIECKSKIDLPRELSPASIAEEVKLPPKRQLPFSKKDTSATSSKMLKSTDNSEADSDDEL</sequence>
<dbReference type="PANTHER" id="PTHR42067">
    <property type="entry name" value="YALI0C15378P"/>
    <property type="match status" value="1"/>
</dbReference>
<comment type="caution">
    <text evidence="4">The sequence shown here is derived from an EMBL/GenBank/DDBJ whole genome shotgun (WGS) entry which is preliminary data.</text>
</comment>
<evidence type="ECO:0000256" key="2">
    <source>
        <dbReference type="SAM" id="MobiDB-lite"/>
    </source>
</evidence>
<feature type="compositionally biased region" description="Basic and acidic residues" evidence="2">
    <location>
        <begin position="247"/>
        <end position="260"/>
    </location>
</feature>
<dbReference type="EMBL" id="MCFK01000986">
    <property type="protein sequence ID" value="RKF65328.1"/>
    <property type="molecule type" value="Genomic_DNA"/>
</dbReference>
<gene>
    <name evidence="4" type="ORF">OnM2_009001</name>
</gene>
<feature type="compositionally biased region" description="Acidic residues" evidence="2">
    <location>
        <begin position="274"/>
        <end position="290"/>
    </location>
</feature>
<feature type="compositionally biased region" description="Polar residues" evidence="2">
    <location>
        <begin position="359"/>
        <end position="371"/>
    </location>
</feature>
<organism evidence="4 5">
    <name type="scientific">Erysiphe neolycopersici</name>
    <dbReference type="NCBI Taxonomy" id="212602"/>
    <lineage>
        <taxon>Eukaryota</taxon>
        <taxon>Fungi</taxon>
        <taxon>Dikarya</taxon>
        <taxon>Ascomycota</taxon>
        <taxon>Pezizomycotina</taxon>
        <taxon>Leotiomycetes</taxon>
        <taxon>Erysiphales</taxon>
        <taxon>Erysiphaceae</taxon>
        <taxon>Erysiphe</taxon>
    </lineage>
</organism>
<evidence type="ECO:0000259" key="3">
    <source>
        <dbReference type="Pfam" id="PF21924"/>
    </source>
</evidence>
<evidence type="ECO:0000313" key="5">
    <source>
        <dbReference type="Proteomes" id="UP000286134"/>
    </source>
</evidence>
<accession>A0A420I6P5</accession>
<dbReference type="SUPFAM" id="SSF58022">
    <property type="entry name" value="XRCC4, C-terminal oligomerization domain"/>
    <property type="match status" value="1"/>
</dbReference>
<dbReference type="InterPro" id="IPR014751">
    <property type="entry name" value="XRCC4-like_C"/>
</dbReference>
<dbReference type="STRING" id="212602.A0A420I6P5"/>
<reference evidence="4 5" key="1">
    <citation type="journal article" date="2018" name="BMC Genomics">
        <title>Comparative genome analyses reveal sequence features reflecting distinct modes of host-adaptation between dicot and monocot powdery mildew.</title>
        <authorList>
            <person name="Wu Y."/>
            <person name="Ma X."/>
            <person name="Pan Z."/>
            <person name="Kale S.D."/>
            <person name="Song Y."/>
            <person name="King H."/>
            <person name="Zhang Q."/>
            <person name="Presley C."/>
            <person name="Deng X."/>
            <person name="Wei C.I."/>
            <person name="Xiao S."/>
        </authorList>
    </citation>
    <scope>NUCLEOTIDE SEQUENCE [LARGE SCALE GENOMIC DNA]</scope>
    <source>
        <strain evidence="4">UMSG2</strain>
    </source>
</reference>
<feature type="domain" description="XRCC4 coiled-coil" evidence="3">
    <location>
        <begin position="180"/>
        <end position="219"/>
    </location>
</feature>